<proteinExistence type="inferred from homology"/>
<dbReference type="PANTHER" id="PTHR43792:SF8">
    <property type="entry name" value="[RIBOSOMAL PROTEIN US5]-ALANINE N-ACETYLTRANSFERASE"/>
    <property type="match status" value="1"/>
</dbReference>
<dbReference type="RefSeq" id="WP_089753855.1">
    <property type="nucleotide sequence ID" value="NZ_FOOG01000042.1"/>
</dbReference>
<dbReference type="InterPro" id="IPR016181">
    <property type="entry name" value="Acyl_CoA_acyltransferase"/>
</dbReference>
<evidence type="ECO:0000256" key="2">
    <source>
        <dbReference type="ARBA" id="ARBA00023315"/>
    </source>
</evidence>
<organism evidence="5 6">
    <name type="scientific">Halobacillus alkaliphilus</name>
    <dbReference type="NCBI Taxonomy" id="396056"/>
    <lineage>
        <taxon>Bacteria</taxon>
        <taxon>Bacillati</taxon>
        <taxon>Bacillota</taxon>
        <taxon>Bacilli</taxon>
        <taxon>Bacillales</taxon>
        <taxon>Bacillaceae</taxon>
        <taxon>Halobacillus</taxon>
    </lineage>
</organism>
<accession>A0A1I2RQK2</accession>
<dbReference type="EMBL" id="FOOG01000042">
    <property type="protein sequence ID" value="SFG42730.1"/>
    <property type="molecule type" value="Genomic_DNA"/>
</dbReference>
<name>A0A1I2RQK2_9BACI</name>
<dbReference type="InterPro" id="IPR000182">
    <property type="entry name" value="GNAT_dom"/>
</dbReference>
<protein>
    <submittedName>
        <fullName evidence="5">Protein N-acetyltransferase, RimJ/RimL family</fullName>
    </submittedName>
</protein>
<keyword evidence="6" id="KW-1185">Reference proteome</keyword>
<sequence>MEILEKGDRLHLREIVPEDWEALHSYASNKEACKFQPWGPNSEQDSIFFVQQAIRDREVRHRSRFVFTIVMNETGRIVGNIEMNIIDWDGVGEIGFIIHPEHWGKGYATEAALLILKHSFEACNLHRVSATCNPNNVASLYVLEKIGMIREGVLRQDLLVKGSWRDSCVYSMLKDEWAAKHGSYS</sequence>
<dbReference type="CDD" id="cd04301">
    <property type="entry name" value="NAT_SF"/>
    <property type="match status" value="1"/>
</dbReference>
<evidence type="ECO:0000259" key="4">
    <source>
        <dbReference type="PROSITE" id="PS51186"/>
    </source>
</evidence>
<gene>
    <name evidence="5" type="ORF">SAMN05216353_14218</name>
</gene>
<dbReference type="InterPro" id="IPR051531">
    <property type="entry name" value="N-acetyltransferase"/>
</dbReference>
<evidence type="ECO:0000256" key="3">
    <source>
        <dbReference type="ARBA" id="ARBA00038502"/>
    </source>
</evidence>
<evidence type="ECO:0000313" key="6">
    <source>
        <dbReference type="Proteomes" id="UP000198897"/>
    </source>
</evidence>
<dbReference type="GO" id="GO:0016747">
    <property type="term" value="F:acyltransferase activity, transferring groups other than amino-acyl groups"/>
    <property type="evidence" value="ECO:0007669"/>
    <property type="project" value="InterPro"/>
</dbReference>
<comment type="similarity">
    <text evidence="3">Belongs to the acetyltransferase family. RimJ subfamily.</text>
</comment>
<reference evidence="6" key="1">
    <citation type="submission" date="2016-10" db="EMBL/GenBank/DDBJ databases">
        <authorList>
            <person name="Varghese N."/>
            <person name="Submissions S."/>
        </authorList>
    </citation>
    <scope>NUCLEOTIDE SEQUENCE [LARGE SCALE GENOMIC DNA]</scope>
    <source>
        <strain evidence="6">FP5</strain>
    </source>
</reference>
<evidence type="ECO:0000256" key="1">
    <source>
        <dbReference type="ARBA" id="ARBA00022679"/>
    </source>
</evidence>
<keyword evidence="2" id="KW-0012">Acyltransferase</keyword>
<dbReference type="Gene3D" id="3.40.630.30">
    <property type="match status" value="1"/>
</dbReference>
<dbReference type="PROSITE" id="PS51186">
    <property type="entry name" value="GNAT"/>
    <property type="match status" value="1"/>
</dbReference>
<dbReference type="SUPFAM" id="SSF55729">
    <property type="entry name" value="Acyl-CoA N-acyltransferases (Nat)"/>
    <property type="match status" value="1"/>
</dbReference>
<dbReference type="AlphaFoldDB" id="A0A1I2RQK2"/>
<feature type="domain" description="N-acetyltransferase" evidence="4">
    <location>
        <begin position="10"/>
        <end position="175"/>
    </location>
</feature>
<keyword evidence="1 5" id="KW-0808">Transferase</keyword>
<dbReference type="OrthoDB" id="9785602at2"/>
<dbReference type="Pfam" id="PF13302">
    <property type="entry name" value="Acetyltransf_3"/>
    <property type="match status" value="1"/>
</dbReference>
<evidence type="ECO:0000313" key="5">
    <source>
        <dbReference type="EMBL" id="SFG42730.1"/>
    </source>
</evidence>
<dbReference type="PANTHER" id="PTHR43792">
    <property type="entry name" value="GNAT FAMILY, PUTATIVE (AFU_ORTHOLOGUE AFUA_3G00765)-RELATED-RELATED"/>
    <property type="match status" value="1"/>
</dbReference>
<dbReference type="Proteomes" id="UP000198897">
    <property type="component" value="Unassembled WGS sequence"/>
</dbReference>